<evidence type="ECO:0000313" key="2">
    <source>
        <dbReference type="Proteomes" id="UP001607302"/>
    </source>
</evidence>
<comment type="caution">
    <text evidence="1">The sequence shown here is derived from an EMBL/GenBank/DDBJ whole genome shotgun (WGS) entry which is preliminary data.</text>
</comment>
<reference evidence="1 2" key="1">
    <citation type="journal article" date="2024" name="Ann. Entomol. Soc. Am.">
        <title>Genomic analyses of the southern and eastern yellowjacket wasps (Hymenoptera: Vespidae) reveal evolutionary signatures of social life.</title>
        <authorList>
            <person name="Catto M.A."/>
            <person name="Caine P.B."/>
            <person name="Orr S.E."/>
            <person name="Hunt B.G."/>
            <person name="Goodisman M.A.D."/>
        </authorList>
    </citation>
    <scope>NUCLEOTIDE SEQUENCE [LARGE SCALE GENOMIC DNA]</scope>
    <source>
        <strain evidence="1">233</strain>
        <tissue evidence="1">Head and thorax</tissue>
    </source>
</reference>
<sequence length="63" mass="7398">MWDLKKEKQKNKNKQKDILNLNAHKLCALKDIVDKFEFLRNNRLIVVTTSTVVGLLFTVEKII</sequence>
<keyword evidence="2" id="KW-1185">Reference proteome</keyword>
<name>A0ABD2AQ14_VESSQ</name>
<evidence type="ECO:0000313" key="1">
    <source>
        <dbReference type="EMBL" id="KAL2722711.1"/>
    </source>
</evidence>
<dbReference type="Proteomes" id="UP001607302">
    <property type="component" value="Unassembled WGS sequence"/>
</dbReference>
<dbReference type="EMBL" id="JAUDFV010000141">
    <property type="protein sequence ID" value="KAL2722711.1"/>
    <property type="molecule type" value="Genomic_DNA"/>
</dbReference>
<organism evidence="1 2">
    <name type="scientific">Vespula squamosa</name>
    <name type="common">Southern yellow jacket</name>
    <name type="synonym">Wasp</name>
    <dbReference type="NCBI Taxonomy" id="30214"/>
    <lineage>
        <taxon>Eukaryota</taxon>
        <taxon>Metazoa</taxon>
        <taxon>Ecdysozoa</taxon>
        <taxon>Arthropoda</taxon>
        <taxon>Hexapoda</taxon>
        <taxon>Insecta</taxon>
        <taxon>Pterygota</taxon>
        <taxon>Neoptera</taxon>
        <taxon>Endopterygota</taxon>
        <taxon>Hymenoptera</taxon>
        <taxon>Apocrita</taxon>
        <taxon>Aculeata</taxon>
        <taxon>Vespoidea</taxon>
        <taxon>Vespidae</taxon>
        <taxon>Vespinae</taxon>
        <taxon>Vespula</taxon>
    </lineage>
</organism>
<gene>
    <name evidence="1" type="ORF">V1478_009574</name>
</gene>
<proteinExistence type="predicted"/>
<dbReference type="AlphaFoldDB" id="A0ABD2AQ14"/>
<accession>A0ABD2AQ14</accession>
<protein>
    <submittedName>
        <fullName evidence="1">Uncharacterized protein</fullName>
    </submittedName>
</protein>